<reference evidence="1" key="1">
    <citation type="journal article" date="2015" name="Genome Biol. Evol.">
        <title>Organellar Genomes of White Spruce (Picea glauca): Assembly and Annotation.</title>
        <authorList>
            <person name="Jackman S.D."/>
            <person name="Warren R.L."/>
            <person name="Gibb E.A."/>
            <person name="Vandervalk B.P."/>
            <person name="Mohamadi H."/>
            <person name="Chu J."/>
            <person name="Raymond A."/>
            <person name="Pleasance S."/>
            <person name="Coope R."/>
            <person name="Wildung M.R."/>
            <person name="Ritland C.E."/>
            <person name="Bousquet J."/>
            <person name="Jones S.J."/>
            <person name="Bohlmann J."/>
            <person name="Birol I."/>
        </authorList>
    </citation>
    <scope>NUCLEOTIDE SEQUENCE [LARGE SCALE GENOMIC DNA]</scope>
    <source>
        <tissue evidence="1">Flushing bud</tissue>
    </source>
</reference>
<sequence>MEILDPTPRMSFLFLVVARGRREREIENSVLSTILPKESTLGPPFLYKHSPPLFYIIGRGTYRSNPIPEMRFF</sequence>
<comment type="caution">
    <text evidence="1">The sequence shown here is derived from an EMBL/GenBank/DDBJ whole genome shotgun (WGS) entry which is preliminary data.</text>
</comment>
<accession>A0A101LVZ6</accession>
<keyword evidence="1" id="KW-0496">Mitochondrion</keyword>
<evidence type="ECO:0000313" key="1">
    <source>
        <dbReference type="EMBL" id="KUM46350.1"/>
    </source>
</evidence>
<geneLocation type="mitochondrion" evidence="1"/>
<dbReference type="AlphaFoldDB" id="A0A101LVZ6"/>
<organism evidence="1">
    <name type="scientific">Picea glauca</name>
    <name type="common">White spruce</name>
    <name type="synonym">Pinus glauca</name>
    <dbReference type="NCBI Taxonomy" id="3330"/>
    <lineage>
        <taxon>Eukaryota</taxon>
        <taxon>Viridiplantae</taxon>
        <taxon>Streptophyta</taxon>
        <taxon>Embryophyta</taxon>
        <taxon>Tracheophyta</taxon>
        <taxon>Spermatophyta</taxon>
        <taxon>Pinopsida</taxon>
        <taxon>Pinidae</taxon>
        <taxon>Conifers I</taxon>
        <taxon>Pinales</taxon>
        <taxon>Pinaceae</taxon>
        <taxon>Picea</taxon>
    </lineage>
</organism>
<dbReference type="EMBL" id="LKAM01000012">
    <property type="protein sequence ID" value="KUM46350.1"/>
    <property type="molecule type" value="Genomic_DNA"/>
</dbReference>
<name>A0A101LVZ6_PICGL</name>
<gene>
    <name evidence="1" type="ORF">ABT39_MTgene1856</name>
</gene>
<protein>
    <submittedName>
        <fullName evidence="1">Uncharacterized protein</fullName>
    </submittedName>
</protein>
<proteinExistence type="predicted"/>